<keyword evidence="3" id="KW-1185">Reference proteome</keyword>
<evidence type="ECO:0000313" key="2">
    <source>
        <dbReference type="EnsemblPlants" id="OB02G25540.1"/>
    </source>
</evidence>
<protein>
    <submittedName>
        <fullName evidence="2">Uncharacterized protein</fullName>
    </submittedName>
</protein>
<dbReference type="EnsemblPlants" id="OB02G25540.1">
    <property type="protein sequence ID" value="OB02G25540.1"/>
    <property type="gene ID" value="OB02G25540"/>
</dbReference>
<dbReference type="HOGENOM" id="CLU_2310417_0_0_1"/>
<feature type="region of interest" description="Disordered" evidence="1">
    <location>
        <begin position="18"/>
        <end position="87"/>
    </location>
</feature>
<dbReference type="AlphaFoldDB" id="J3LD37"/>
<reference evidence="2" key="1">
    <citation type="submission" date="2013-04" db="UniProtKB">
        <authorList>
            <consortium name="EnsemblPlants"/>
        </authorList>
    </citation>
    <scope>IDENTIFICATION</scope>
</reference>
<organism evidence="2">
    <name type="scientific">Oryza brachyantha</name>
    <name type="common">malo sina</name>
    <dbReference type="NCBI Taxonomy" id="4533"/>
    <lineage>
        <taxon>Eukaryota</taxon>
        <taxon>Viridiplantae</taxon>
        <taxon>Streptophyta</taxon>
        <taxon>Embryophyta</taxon>
        <taxon>Tracheophyta</taxon>
        <taxon>Spermatophyta</taxon>
        <taxon>Magnoliopsida</taxon>
        <taxon>Liliopsida</taxon>
        <taxon>Poales</taxon>
        <taxon>Poaceae</taxon>
        <taxon>BOP clade</taxon>
        <taxon>Oryzoideae</taxon>
        <taxon>Oryzeae</taxon>
        <taxon>Oryzinae</taxon>
        <taxon>Oryza</taxon>
    </lineage>
</organism>
<evidence type="ECO:0000256" key="1">
    <source>
        <dbReference type="SAM" id="MobiDB-lite"/>
    </source>
</evidence>
<feature type="compositionally biased region" description="Basic and acidic residues" evidence="1">
    <location>
        <begin position="27"/>
        <end position="37"/>
    </location>
</feature>
<evidence type="ECO:0000313" key="3">
    <source>
        <dbReference type="Proteomes" id="UP000006038"/>
    </source>
</evidence>
<dbReference type="Gramene" id="OB02G25540.1">
    <property type="protein sequence ID" value="OB02G25540.1"/>
    <property type="gene ID" value="OB02G25540"/>
</dbReference>
<sequence length="100" mass="11328">MGSKINDAVVVWNHQQTAASGTALDESCPHRTDQRGESKRRKKMAALDFSGRNKKQEPSKASLDVTFTSLQGEKNSNDKKKRSASLMISFEQRKSSWNWR</sequence>
<feature type="compositionally biased region" description="Polar residues" evidence="1">
    <location>
        <begin position="65"/>
        <end position="74"/>
    </location>
</feature>
<name>J3LD37_ORYBR</name>
<proteinExistence type="predicted"/>
<accession>J3LD37</accession>
<dbReference type="Proteomes" id="UP000006038">
    <property type="component" value="Unassembled WGS sequence"/>
</dbReference>